<protein>
    <submittedName>
        <fullName evidence="1">Uncharacterized protein</fullName>
    </submittedName>
</protein>
<dbReference type="AlphaFoldDB" id="F2BWT3"/>
<dbReference type="Proteomes" id="UP000003503">
    <property type="component" value="Unassembled WGS sequence"/>
</dbReference>
<accession>F2BWT3</accession>
<organism evidence="1 2">
    <name type="scientific">Dialister micraerophilus DSM 19965</name>
    <dbReference type="NCBI Taxonomy" id="888062"/>
    <lineage>
        <taxon>Bacteria</taxon>
        <taxon>Bacillati</taxon>
        <taxon>Bacillota</taxon>
        <taxon>Negativicutes</taxon>
        <taxon>Veillonellales</taxon>
        <taxon>Veillonellaceae</taxon>
        <taxon>Dialister</taxon>
    </lineage>
</organism>
<gene>
    <name evidence="1" type="ORF">HMPREF9083_0651</name>
</gene>
<evidence type="ECO:0000313" key="1">
    <source>
        <dbReference type="EMBL" id="EGF14200.1"/>
    </source>
</evidence>
<dbReference type="EMBL" id="AFBB01000012">
    <property type="protein sequence ID" value="EGF14200.1"/>
    <property type="molecule type" value="Genomic_DNA"/>
</dbReference>
<comment type="caution">
    <text evidence="1">The sequence shown here is derived from an EMBL/GenBank/DDBJ whole genome shotgun (WGS) entry which is preliminary data.</text>
</comment>
<evidence type="ECO:0000313" key="2">
    <source>
        <dbReference type="Proteomes" id="UP000003503"/>
    </source>
</evidence>
<reference evidence="1 2" key="1">
    <citation type="submission" date="2011-02" db="EMBL/GenBank/DDBJ databases">
        <authorList>
            <person name="Muzny D."/>
            <person name="Qin X."/>
            <person name="Deng J."/>
            <person name="Jiang H."/>
            <person name="Liu Y."/>
            <person name="Qu J."/>
            <person name="Song X.-Z."/>
            <person name="Zhang L."/>
            <person name="Thornton R."/>
            <person name="Coyle M."/>
            <person name="Francisco L."/>
            <person name="Jackson L."/>
            <person name="Javaid M."/>
            <person name="Korchina V."/>
            <person name="Kovar C."/>
            <person name="Mata R."/>
            <person name="Mathew T."/>
            <person name="Ngo R."/>
            <person name="Nguyen L."/>
            <person name="Nguyen N."/>
            <person name="Okwuonu G."/>
            <person name="Ongeri F."/>
            <person name="Pham C."/>
            <person name="Simmons D."/>
            <person name="Wilczek-Boney K."/>
            <person name="Hale W."/>
            <person name="Jakkamsetti A."/>
            <person name="Pham P."/>
            <person name="Ruth R."/>
            <person name="San Lucas F."/>
            <person name="Warren J."/>
            <person name="Zhang J."/>
            <person name="Zhao Z."/>
            <person name="Zhou C."/>
            <person name="Zhu D."/>
            <person name="Lee S."/>
            <person name="Bess C."/>
            <person name="Blankenburg K."/>
            <person name="Forbes L."/>
            <person name="Fu Q."/>
            <person name="Gubbala S."/>
            <person name="Hirani K."/>
            <person name="Jayaseelan J.C."/>
            <person name="Lara F."/>
            <person name="Munidasa M."/>
            <person name="Palculict T."/>
            <person name="Patil S."/>
            <person name="Pu L.-L."/>
            <person name="Saada N."/>
            <person name="Tang L."/>
            <person name="Weissenberger G."/>
            <person name="Zhu Y."/>
            <person name="Hemphill L."/>
            <person name="Shang Y."/>
            <person name="Youmans B."/>
            <person name="Ayvaz T."/>
            <person name="Ross M."/>
            <person name="Santibanez J."/>
            <person name="Aqrawi P."/>
            <person name="Gross S."/>
            <person name="Joshi V."/>
            <person name="Fowler G."/>
            <person name="Nazareth L."/>
            <person name="Reid J."/>
            <person name="Worley K."/>
            <person name="Petrosino J."/>
            <person name="Highlander S."/>
            <person name="Gibbs R."/>
        </authorList>
    </citation>
    <scope>NUCLEOTIDE SEQUENCE [LARGE SCALE GENOMIC DNA]</scope>
    <source>
        <strain evidence="1 2">DSM 19965</strain>
    </source>
</reference>
<dbReference type="STRING" id="888062.HMPREF9083_0651"/>
<dbReference type="HOGENOM" id="CLU_3152140_0_0_9"/>
<sequence>MAQLRNQNRLMSIKIYRIQKTFRKSFEMFFLHIKKFAEKYGNIMMFLP</sequence>
<proteinExistence type="predicted"/>
<keyword evidence="2" id="KW-1185">Reference proteome</keyword>
<name>F2BWT3_9FIRM</name>